<comment type="caution">
    <text evidence="2">The sequence shown here is derived from an EMBL/GenBank/DDBJ whole genome shotgun (WGS) entry which is preliminary data.</text>
</comment>
<reference evidence="2" key="1">
    <citation type="submission" date="2020-08" db="EMBL/GenBank/DDBJ databases">
        <title>Multicomponent nature underlies the extraordinary mechanical properties of spider dragline silk.</title>
        <authorList>
            <person name="Kono N."/>
            <person name="Nakamura H."/>
            <person name="Mori M."/>
            <person name="Yoshida Y."/>
            <person name="Ohtoshi R."/>
            <person name="Malay A.D."/>
            <person name="Moran D.A.P."/>
            <person name="Tomita M."/>
            <person name="Numata K."/>
            <person name="Arakawa K."/>
        </authorList>
    </citation>
    <scope>NUCLEOTIDE SEQUENCE</scope>
</reference>
<name>A0A8X7CTC4_9ARAC</name>
<accession>A0A8X7CTC4</accession>
<dbReference type="Proteomes" id="UP000886998">
    <property type="component" value="Unassembled WGS sequence"/>
</dbReference>
<feature type="region of interest" description="Disordered" evidence="1">
    <location>
        <begin position="1"/>
        <end position="43"/>
    </location>
</feature>
<evidence type="ECO:0000256" key="1">
    <source>
        <dbReference type="SAM" id="MobiDB-lite"/>
    </source>
</evidence>
<protein>
    <submittedName>
        <fullName evidence="2">Uncharacterized protein</fullName>
    </submittedName>
</protein>
<dbReference type="AlphaFoldDB" id="A0A8X7CTC4"/>
<sequence length="74" mass="8501">MREKAGKVETNNKKPSKKQKKETCQSLSSLSEDIPLDTSEDSFDEDNNDDFCAVYKANFYAKKCPKCDWILCIE</sequence>
<evidence type="ECO:0000313" key="3">
    <source>
        <dbReference type="Proteomes" id="UP000886998"/>
    </source>
</evidence>
<gene>
    <name evidence="2" type="ORF">TNIN_343531</name>
</gene>
<proteinExistence type="predicted"/>
<dbReference type="EMBL" id="BMAV01022842">
    <property type="protein sequence ID" value="GFY78155.1"/>
    <property type="molecule type" value="Genomic_DNA"/>
</dbReference>
<keyword evidence="3" id="KW-1185">Reference proteome</keyword>
<organism evidence="2 3">
    <name type="scientific">Trichonephila inaurata madagascariensis</name>
    <dbReference type="NCBI Taxonomy" id="2747483"/>
    <lineage>
        <taxon>Eukaryota</taxon>
        <taxon>Metazoa</taxon>
        <taxon>Ecdysozoa</taxon>
        <taxon>Arthropoda</taxon>
        <taxon>Chelicerata</taxon>
        <taxon>Arachnida</taxon>
        <taxon>Araneae</taxon>
        <taxon>Araneomorphae</taxon>
        <taxon>Entelegynae</taxon>
        <taxon>Araneoidea</taxon>
        <taxon>Nephilidae</taxon>
        <taxon>Trichonephila</taxon>
        <taxon>Trichonephila inaurata</taxon>
    </lineage>
</organism>
<feature type="compositionally biased region" description="Basic and acidic residues" evidence="1">
    <location>
        <begin position="1"/>
        <end position="12"/>
    </location>
</feature>
<feature type="compositionally biased region" description="Acidic residues" evidence="1">
    <location>
        <begin position="34"/>
        <end position="43"/>
    </location>
</feature>
<evidence type="ECO:0000313" key="2">
    <source>
        <dbReference type="EMBL" id="GFY78155.1"/>
    </source>
</evidence>